<evidence type="ECO:0000313" key="7">
    <source>
        <dbReference type="EMBL" id="NYD73948.1"/>
    </source>
</evidence>
<evidence type="ECO:0000256" key="3">
    <source>
        <dbReference type="ARBA" id="ARBA00022729"/>
    </source>
</evidence>
<evidence type="ECO:0000313" key="8">
    <source>
        <dbReference type="Proteomes" id="UP000589620"/>
    </source>
</evidence>
<feature type="domain" description="EfeO-type cupredoxin-like" evidence="6">
    <location>
        <begin position="32"/>
        <end position="130"/>
    </location>
</feature>
<dbReference type="PROSITE" id="PS51318">
    <property type="entry name" value="TAT"/>
    <property type="match status" value="1"/>
</dbReference>
<dbReference type="InterPro" id="IPR034981">
    <property type="entry name" value="Imelysin-like_EfeO/Algp7"/>
</dbReference>
<keyword evidence="3 4" id="KW-0732">Signal</keyword>
<dbReference type="Proteomes" id="UP000589620">
    <property type="component" value="Unassembled WGS sequence"/>
</dbReference>
<evidence type="ECO:0000256" key="1">
    <source>
        <dbReference type="ARBA" id="ARBA00004418"/>
    </source>
</evidence>
<dbReference type="InterPro" id="IPR028096">
    <property type="entry name" value="EfeO_Cupredoxin"/>
</dbReference>
<gene>
    <name evidence="7" type="ORF">BJ963_001467</name>
</gene>
<dbReference type="EMBL" id="JACCBJ010000001">
    <property type="protein sequence ID" value="NYD73948.1"/>
    <property type="molecule type" value="Genomic_DNA"/>
</dbReference>
<proteinExistence type="inferred from homology"/>
<dbReference type="AlphaFoldDB" id="A0A852SXR5"/>
<organism evidence="7 8">
    <name type="scientific">Leifsonia soli</name>
    <dbReference type="NCBI Taxonomy" id="582665"/>
    <lineage>
        <taxon>Bacteria</taxon>
        <taxon>Bacillati</taxon>
        <taxon>Actinomycetota</taxon>
        <taxon>Actinomycetes</taxon>
        <taxon>Micrococcales</taxon>
        <taxon>Microbacteriaceae</taxon>
        <taxon>Leifsonia</taxon>
    </lineage>
</organism>
<dbReference type="PANTHER" id="PTHR39192:SF1">
    <property type="entry name" value="IRON UPTAKE SYSTEM COMPONENT EFEO"/>
    <property type="match status" value="1"/>
</dbReference>
<dbReference type="InterPro" id="IPR006311">
    <property type="entry name" value="TAT_signal"/>
</dbReference>
<evidence type="ECO:0000259" key="5">
    <source>
        <dbReference type="Pfam" id="PF09375"/>
    </source>
</evidence>
<reference evidence="7 8" key="1">
    <citation type="submission" date="2020-07" db="EMBL/GenBank/DDBJ databases">
        <title>Sequencing the genomes of 1000 actinobacteria strains.</title>
        <authorList>
            <person name="Klenk H.-P."/>
        </authorList>
    </citation>
    <scope>NUCLEOTIDE SEQUENCE [LARGE SCALE GENOMIC DNA]</scope>
    <source>
        <strain evidence="7 8">DSM 23871</strain>
    </source>
</reference>
<dbReference type="Pfam" id="PF09375">
    <property type="entry name" value="Peptidase_M75"/>
    <property type="match status" value="1"/>
</dbReference>
<dbReference type="GO" id="GO:0042597">
    <property type="term" value="C:periplasmic space"/>
    <property type="evidence" value="ECO:0007669"/>
    <property type="project" value="UniProtKB-SubCell"/>
</dbReference>
<evidence type="ECO:0000256" key="4">
    <source>
        <dbReference type="SAM" id="SignalP"/>
    </source>
</evidence>
<dbReference type="InterPro" id="IPR053377">
    <property type="entry name" value="Iron_uptake_EfeM/EfeO"/>
</dbReference>
<dbReference type="Gene3D" id="1.20.1420.20">
    <property type="entry name" value="M75 peptidase, HXXE motif"/>
    <property type="match status" value="1"/>
</dbReference>
<dbReference type="InterPro" id="IPR018976">
    <property type="entry name" value="Imelysin-like"/>
</dbReference>
<dbReference type="NCBIfam" id="NF041757">
    <property type="entry name" value="EfeO"/>
    <property type="match status" value="1"/>
</dbReference>
<dbReference type="CDD" id="cd14656">
    <property type="entry name" value="Imelysin-like_EfeO"/>
    <property type="match status" value="1"/>
</dbReference>
<feature type="signal peptide" evidence="4">
    <location>
        <begin position="1"/>
        <end position="48"/>
    </location>
</feature>
<dbReference type="Pfam" id="PF13473">
    <property type="entry name" value="Cupredoxin_1"/>
    <property type="match status" value="1"/>
</dbReference>
<comment type="caution">
    <text evidence="7">The sequence shown here is derived from an EMBL/GenBank/DDBJ whole genome shotgun (WGS) entry which is preliminary data.</text>
</comment>
<dbReference type="InterPro" id="IPR050894">
    <property type="entry name" value="EfeM/EfeO_iron_uptake"/>
</dbReference>
<comment type="subcellular location">
    <subcellularLocation>
        <location evidence="1">Periplasm</location>
    </subcellularLocation>
</comment>
<evidence type="ECO:0000256" key="2">
    <source>
        <dbReference type="ARBA" id="ARBA00005989"/>
    </source>
</evidence>
<evidence type="ECO:0000259" key="6">
    <source>
        <dbReference type="Pfam" id="PF13473"/>
    </source>
</evidence>
<feature type="domain" description="Imelysin-like" evidence="5">
    <location>
        <begin position="161"/>
        <end position="400"/>
    </location>
</feature>
<sequence length="407" mass="43247">MPRSRQATTRTPVSRPARRRLTAAAGSLAGTAALAVALTGCVPNQATASDEAIAVTLSDDTCTVSTNTAKAGPITFQVTNTGTDVNEFELLATDKLRIVGEKENIGPGTTVNYVVQLAEGDYFSACRVGMVGEPAHVAKFTVAPGSGTTVSQSESKQVAQAVANYAGYVKDQSGALLTATKTFAAAYAGGDDAAARAQYAAARSFYERIEPTAEQFGDLDPALDLREADLAEGQEWTGWHRIEKDLWAPAGYTPSDAATRTQLADKLVTDTQRLYDLVHAKDFTLTIDQISNGAIGLMEEVAGSKITGEEEAFSHTDLQDFQANLEGAQVAYGVVRDIAEQKGSSGKDVVAKLDGEFRTIEKTLAQYRSGDGFVSYTELSTEQVKELSDQVNALSEPLSHLTSIIVK</sequence>
<dbReference type="InterPro" id="IPR038352">
    <property type="entry name" value="Imelysin_sf"/>
</dbReference>
<dbReference type="InterPro" id="IPR008972">
    <property type="entry name" value="Cupredoxin"/>
</dbReference>
<dbReference type="PANTHER" id="PTHR39192">
    <property type="entry name" value="IRON UPTAKE SYSTEM COMPONENT EFEO"/>
    <property type="match status" value="1"/>
</dbReference>
<feature type="chain" id="PRO_5032436849" evidence="4">
    <location>
        <begin position="49"/>
        <end position="407"/>
    </location>
</feature>
<protein>
    <submittedName>
        <fullName evidence="7">Iron uptake system component EfeO</fullName>
    </submittedName>
</protein>
<name>A0A852SXR5_9MICO</name>
<comment type="similarity">
    <text evidence="2">Belongs to the EfeM/EfeO family.</text>
</comment>
<dbReference type="Gene3D" id="2.60.40.420">
    <property type="entry name" value="Cupredoxins - blue copper proteins"/>
    <property type="match status" value="1"/>
</dbReference>
<keyword evidence="8" id="KW-1185">Reference proteome</keyword>
<dbReference type="RefSeq" id="WP_179455627.1">
    <property type="nucleotide sequence ID" value="NZ_BAAAPX010000001.1"/>
</dbReference>
<accession>A0A852SXR5</accession>